<name>A0ABN7VM08_GIGMA</name>
<reference evidence="2 3" key="1">
    <citation type="submission" date="2021-06" db="EMBL/GenBank/DDBJ databases">
        <authorList>
            <person name="Kallberg Y."/>
            <person name="Tangrot J."/>
            <person name="Rosling A."/>
        </authorList>
    </citation>
    <scope>NUCLEOTIDE SEQUENCE [LARGE SCALE GENOMIC DNA]</scope>
    <source>
        <strain evidence="2 3">120-4 pot B 10/14</strain>
    </source>
</reference>
<comment type="caution">
    <text evidence="2">The sequence shown here is derived from an EMBL/GenBank/DDBJ whole genome shotgun (WGS) entry which is preliminary data.</text>
</comment>
<proteinExistence type="predicted"/>
<evidence type="ECO:0000256" key="1">
    <source>
        <dbReference type="SAM" id="MobiDB-lite"/>
    </source>
</evidence>
<evidence type="ECO:0000313" key="2">
    <source>
        <dbReference type="EMBL" id="CAG8784932.1"/>
    </source>
</evidence>
<dbReference type="Proteomes" id="UP000789901">
    <property type="component" value="Unassembled WGS sequence"/>
</dbReference>
<feature type="region of interest" description="Disordered" evidence="1">
    <location>
        <begin position="160"/>
        <end position="251"/>
    </location>
</feature>
<feature type="compositionally biased region" description="Acidic residues" evidence="1">
    <location>
        <begin position="191"/>
        <end position="204"/>
    </location>
</feature>
<organism evidence="2 3">
    <name type="scientific">Gigaspora margarita</name>
    <dbReference type="NCBI Taxonomy" id="4874"/>
    <lineage>
        <taxon>Eukaryota</taxon>
        <taxon>Fungi</taxon>
        <taxon>Fungi incertae sedis</taxon>
        <taxon>Mucoromycota</taxon>
        <taxon>Glomeromycotina</taxon>
        <taxon>Glomeromycetes</taxon>
        <taxon>Diversisporales</taxon>
        <taxon>Gigasporaceae</taxon>
        <taxon>Gigaspora</taxon>
    </lineage>
</organism>
<evidence type="ECO:0000313" key="3">
    <source>
        <dbReference type="Proteomes" id="UP000789901"/>
    </source>
</evidence>
<protein>
    <submittedName>
        <fullName evidence="2">3502_t:CDS:1</fullName>
    </submittedName>
</protein>
<feature type="compositionally biased region" description="Acidic residues" evidence="1">
    <location>
        <begin position="160"/>
        <end position="181"/>
    </location>
</feature>
<sequence>MKRQRNFYTVEEKQKAVGLAYRTSNSYAANYYSLDLTMLGRWVKIFSQNPLSFSSLKNTQSIGSGCHALFSEEEAQLFDWIMGVRQNAHIMDSIKAALYLGNTDFAIISGGLTSIITKKGNLKRADLKTEDISKDVIICTFKKYGISNCLSGSEDHLIYDDDDENNFNENSDGSEYEDEEERIDKELDKNEESDEDDKTEDENEGLTKTIKMNSVIIDKELDKNEESDEDDETGDENKGLAKTMKMNPDKN</sequence>
<keyword evidence="3" id="KW-1185">Reference proteome</keyword>
<gene>
    <name evidence="2" type="ORF">GMARGA_LOCUS20276</name>
</gene>
<accession>A0ABN7VM08</accession>
<feature type="compositionally biased region" description="Acidic residues" evidence="1">
    <location>
        <begin position="225"/>
        <end position="234"/>
    </location>
</feature>
<dbReference type="EMBL" id="CAJVQB010017622">
    <property type="protein sequence ID" value="CAG8784932.1"/>
    <property type="molecule type" value="Genomic_DNA"/>
</dbReference>